<gene>
    <name evidence="8" type="ORF">DWW18_04915</name>
    <name evidence="9" type="ORF">DWZ68_02715</name>
</gene>
<feature type="domain" description="RagB/SusD" evidence="6">
    <location>
        <begin position="361"/>
        <end position="448"/>
    </location>
</feature>
<dbReference type="Pfam" id="PF14322">
    <property type="entry name" value="SusD-like_3"/>
    <property type="match status" value="1"/>
</dbReference>
<dbReference type="EMBL" id="QRPV01000002">
    <property type="protein sequence ID" value="RHM46892.1"/>
    <property type="molecule type" value="Genomic_DNA"/>
</dbReference>
<reference evidence="10 11" key="1">
    <citation type="submission" date="2018-08" db="EMBL/GenBank/DDBJ databases">
        <title>A genome reference for cultivated species of the human gut microbiota.</title>
        <authorList>
            <person name="Zou Y."/>
            <person name="Xue W."/>
            <person name="Luo G."/>
        </authorList>
    </citation>
    <scope>NUCLEOTIDE SEQUENCE [LARGE SCALE GENOMIC DNA]</scope>
    <source>
        <strain evidence="8 10">AF14-49</strain>
        <strain evidence="9 11">AF34-33</strain>
    </source>
</reference>
<evidence type="ECO:0000259" key="6">
    <source>
        <dbReference type="Pfam" id="PF07980"/>
    </source>
</evidence>
<dbReference type="InterPro" id="IPR011990">
    <property type="entry name" value="TPR-like_helical_dom_sf"/>
</dbReference>
<dbReference type="AlphaFoldDB" id="A0A415QQF0"/>
<comment type="caution">
    <text evidence="9">The sequence shown here is derived from an EMBL/GenBank/DDBJ whole genome shotgun (WGS) entry which is preliminary data.</text>
</comment>
<accession>A0A415QQF0</accession>
<dbReference type="InterPro" id="IPR012944">
    <property type="entry name" value="SusD_RagB_dom"/>
</dbReference>
<comment type="similarity">
    <text evidence="2">Belongs to the SusD family.</text>
</comment>
<evidence type="ECO:0000313" key="9">
    <source>
        <dbReference type="EMBL" id="RHM46892.1"/>
    </source>
</evidence>
<organism evidence="9 11">
    <name type="scientific">Butyricimonas virosa</name>
    <dbReference type="NCBI Taxonomy" id="544645"/>
    <lineage>
        <taxon>Bacteria</taxon>
        <taxon>Pseudomonadati</taxon>
        <taxon>Bacteroidota</taxon>
        <taxon>Bacteroidia</taxon>
        <taxon>Bacteroidales</taxon>
        <taxon>Odoribacteraceae</taxon>
        <taxon>Butyricimonas</taxon>
    </lineage>
</organism>
<dbReference type="SUPFAM" id="SSF48452">
    <property type="entry name" value="TPR-like"/>
    <property type="match status" value="1"/>
</dbReference>
<keyword evidence="3" id="KW-0732">Signal</keyword>
<dbReference type="PROSITE" id="PS51257">
    <property type="entry name" value="PROKAR_LIPOPROTEIN"/>
    <property type="match status" value="1"/>
</dbReference>
<dbReference type="Proteomes" id="UP000283589">
    <property type="component" value="Unassembled WGS sequence"/>
</dbReference>
<evidence type="ECO:0000313" key="10">
    <source>
        <dbReference type="Proteomes" id="UP000283589"/>
    </source>
</evidence>
<evidence type="ECO:0000256" key="3">
    <source>
        <dbReference type="ARBA" id="ARBA00022729"/>
    </source>
</evidence>
<dbReference type="Proteomes" id="UP000286038">
    <property type="component" value="Unassembled WGS sequence"/>
</dbReference>
<sequence length="478" mass="55440">MKRKIGVFNYLFLAFGLLIAGCSDYFDVRPKSQVLVEELFESEQGYEDQLIGVYKRMSATSLYGKEMTFGLMEVLSQNYELPTGSAYEEAAKYNYRNIGIRSIVDAIWLEMYSAIANLNIMLKYIDKDPSIFSGDNYAIYKGEALGLRAFLHFELLRIFAPAYTSNPNAGGIPYVTRYMTGVTPQSTVAEVTDLLIRDLTMALTLLEADPLYSIEANEAYSTRNVRSYRFNYYAVAATLARVYQWRGTAADMAEALKYATKVIEDAKFSWVHYSSMQSQNPSEWDRLFSSELIFRLAITDMDEEVEPYFYDNTDKTKRLSPSVVQWEGIYEFEKGYGADWRYEKNWQYSGSDPIFAKYWQYENGSYGGFVPVIRWSEMHYIAAEASVATDPQKAVHYVDTVRYNRYLRDFPLDKNLSEERIKEEIYKEYRKEMIGEGQLFYYYKRLKYMNIPGSAISGNDDVYVLPMPDNEIEFGNRN</sequence>
<dbReference type="RefSeq" id="WP_118259080.1">
    <property type="nucleotide sequence ID" value="NZ_CABJDM010000002.1"/>
</dbReference>
<keyword evidence="5" id="KW-0998">Cell outer membrane</keyword>
<dbReference type="Gene3D" id="1.25.40.390">
    <property type="match status" value="1"/>
</dbReference>
<dbReference type="Pfam" id="PF07980">
    <property type="entry name" value="SusD_RagB"/>
    <property type="match status" value="1"/>
</dbReference>
<dbReference type="GO" id="GO:0009279">
    <property type="term" value="C:cell outer membrane"/>
    <property type="evidence" value="ECO:0007669"/>
    <property type="project" value="UniProtKB-SubCell"/>
</dbReference>
<evidence type="ECO:0000256" key="5">
    <source>
        <dbReference type="ARBA" id="ARBA00023237"/>
    </source>
</evidence>
<proteinExistence type="inferred from homology"/>
<comment type="subcellular location">
    <subcellularLocation>
        <location evidence="1">Cell outer membrane</location>
    </subcellularLocation>
</comment>
<protein>
    <submittedName>
        <fullName evidence="9">RagB/SusD family nutrient uptake outer membrane protein</fullName>
    </submittedName>
</protein>
<keyword evidence="4" id="KW-0472">Membrane</keyword>
<dbReference type="EMBL" id="QRZA01000004">
    <property type="protein sequence ID" value="RGV35415.1"/>
    <property type="molecule type" value="Genomic_DNA"/>
</dbReference>
<evidence type="ECO:0000256" key="2">
    <source>
        <dbReference type="ARBA" id="ARBA00006275"/>
    </source>
</evidence>
<dbReference type="InterPro" id="IPR033985">
    <property type="entry name" value="SusD-like_N"/>
</dbReference>
<evidence type="ECO:0000313" key="8">
    <source>
        <dbReference type="EMBL" id="RGV35415.1"/>
    </source>
</evidence>
<evidence type="ECO:0000313" key="11">
    <source>
        <dbReference type="Proteomes" id="UP000286038"/>
    </source>
</evidence>
<evidence type="ECO:0000256" key="4">
    <source>
        <dbReference type="ARBA" id="ARBA00023136"/>
    </source>
</evidence>
<evidence type="ECO:0000259" key="7">
    <source>
        <dbReference type="Pfam" id="PF14322"/>
    </source>
</evidence>
<evidence type="ECO:0000256" key="1">
    <source>
        <dbReference type="ARBA" id="ARBA00004442"/>
    </source>
</evidence>
<name>A0A415QQF0_9BACT</name>
<feature type="domain" description="SusD-like N-terminal" evidence="7">
    <location>
        <begin position="24"/>
        <end position="243"/>
    </location>
</feature>